<evidence type="ECO:0008006" key="4">
    <source>
        <dbReference type="Google" id="ProtNLM"/>
    </source>
</evidence>
<gene>
    <name evidence="2" type="ORF">K8U80_00340</name>
</gene>
<dbReference type="Gene3D" id="2.115.10.20">
    <property type="entry name" value="Glycosyl hydrolase domain, family 43"/>
    <property type="match status" value="1"/>
</dbReference>
<comment type="caution">
    <text evidence="2">The sequence shown here is derived from an EMBL/GenBank/DDBJ whole genome shotgun (WGS) entry which is preliminary data.</text>
</comment>
<organism evidence="2 3">
    <name type="scientific">Collinsella ihumii</name>
    <dbReference type="NCBI Taxonomy" id="1720204"/>
    <lineage>
        <taxon>Bacteria</taxon>
        <taxon>Bacillati</taxon>
        <taxon>Actinomycetota</taxon>
        <taxon>Coriobacteriia</taxon>
        <taxon>Coriobacteriales</taxon>
        <taxon>Coriobacteriaceae</taxon>
        <taxon>Collinsella</taxon>
    </lineage>
</organism>
<reference evidence="2" key="2">
    <citation type="submission" date="2021-09" db="EMBL/GenBank/DDBJ databases">
        <authorList>
            <person name="Gilroy R."/>
        </authorList>
    </citation>
    <scope>NUCLEOTIDE SEQUENCE</scope>
    <source>
        <strain evidence="2">ChiGjej2B2-7701</strain>
    </source>
</reference>
<sequence>MRKTQTATKRLIAKASRALVAISVAACTVMGTAGVAVAEDYPDILLASFFNSAADKSDTLYTSVDGKNFQKIGVAYQDSSPNSTSDQWVTTTPYYVSTLSDPSIIYHNGWFYMLSGFTDHNACPGKFIPMIGYSKDLVNWAYPNSGSSVNVSLDPIPNSSLGSKFDIVAPEFFRTSSGEIYITFSAGYYGDFHGDLHNDTMYPYIVKLNYLEPGTQNPELDPGAPPKTSYGTAVRINLPESSSNRIDGSFYEENGTYYYIIKKDGVTNEIWSIKDMSQVSNPSAWTKVCANALTGFEGPSLVKFNGQYWLYTDKLADYPAGSADGKNGIFVQQSSSLSGGWWGNDRIGTKNLDGRDIPNRHGTVIVITDPAAKKVVWEARAKAGFVYEAGKNGVEEKVVNGVTEKYFWENGVMAQSKEAFVDGAWRWYDSDGTMAFSKDAYLPSSGGKWVRYNEKGEMIKGEDYRYGGWYYFDPITGAMCKGWRTLPDGRRVYYDDVTGQMVHGWRNIGGRNYHFNEVTGALM</sequence>
<reference evidence="2" key="1">
    <citation type="journal article" date="2021" name="PeerJ">
        <title>Extensive microbial diversity within the chicken gut microbiome revealed by metagenomics and culture.</title>
        <authorList>
            <person name="Gilroy R."/>
            <person name="Ravi A."/>
            <person name="Getino M."/>
            <person name="Pursley I."/>
            <person name="Horton D.L."/>
            <person name="Alikhan N.F."/>
            <person name="Baker D."/>
            <person name="Gharbi K."/>
            <person name="Hall N."/>
            <person name="Watson M."/>
            <person name="Adriaenssens E.M."/>
            <person name="Foster-Nyarko E."/>
            <person name="Jarju S."/>
            <person name="Secka A."/>
            <person name="Antonio M."/>
            <person name="Oren A."/>
            <person name="Chaudhuri R.R."/>
            <person name="La Ragione R."/>
            <person name="Hildebrand F."/>
            <person name="Pallen M.J."/>
        </authorList>
    </citation>
    <scope>NUCLEOTIDE SEQUENCE</scope>
    <source>
        <strain evidence="2">ChiGjej2B2-7701</strain>
    </source>
</reference>
<evidence type="ECO:0000313" key="3">
    <source>
        <dbReference type="Proteomes" id="UP000746751"/>
    </source>
</evidence>
<dbReference type="Proteomes" id="UP000746751">
    <property type="component" value="Unassembled WGS sequence"/>
</dbReference>
<protein>
    <recommendedName>
        <fullName evidence="4">Glycosyl hydrolase family 43</fullName>
    </recommendedName>
</protein>
<evidence type="ECO:0000313" key="2">
    <source>
        <dbReference type="EMBL" id="HJG29830.1"/>
    </source>
</evidence>
<dbReference type="EMBL" id="DYVF01000003">
    <property type="protein sequence ID" value="HJG29830.1"/>
    <property type="molecule type" value="Genomic_DNA"/>
</dbReference>
<evidence type="ECO:0000256" key="1">
    <source>
        <dbReference type="SAM" id="SignalP"/>
    </source>
</evidence>
<dbReference type="AlphaFoldDB" id="A0A921LQB3"/>
<dbReference type="Gene3D" id="2.10.270.10">
    <property type="entry name" value="Cholin Binding"/>
    <property type="match status" value="1"/>
</dbReference>
<keyword evidence="1" id="KW-0732">Signal</keyword>
<name>A0A921LQB3_9ACTN</name>
<proteinExistence type="predicted"/>
<feature type="chain" id="PRO_5036725896" description="Glycosyl hydrolase family 43" evidence="1">
    <location>
        <begin position="39"/>
        <end position="523"/>
    </location>
</feature>
<dbReference type="SUPFAM" id="SSF75005">
    <property type="entry name" value="Arabinanase/levansucrase/invertase"/>
    <property type="match status" value="1"/>
</dbReference>
<dbReference type="SUPFAM" id="SSF69360">
    <property type="entry name" value="Cell wall binding repeat"/>
    <property type="match status" value="1"/>
</dbReference>
<feature type="signal peptide" evidence="1">
    <location>
        <begin position="1"/>
        <end position="38"/>
    </location>
</feature>
<accession>A0A921LQB3</accession>
<dbReference type="InterPro" id="IPR023296">
    <property type="entry name" value="Glyco_hydro_beta-prop_sf"/>
</dbReference>